<dbReference type="Proteomes" id="UP001210720">
    <property type="component" value="Unassembled WGS sequence"/>
</dbReference>
<keyword evidence="2" id="KW-1185">Reference proteome</keyword>
<protein>
    <submittedName>
        <fullName evidence="1">Uncharacterized protein</fullName>
    </submittedName>
</protein>
<evidence type="ECO:0000313" key="2">
    <source>
        <dbReference type="Proteomes" id="UP001210720"/>
    </source>
</evidence>
<evidence type="ECO:0000313" key="1">
    <source>
        <dbReference type="EMBL" id="MDA7426658.1"/>
    </source>
</evidence>
<dbReference type="RefSeq" id="WP_271434011.1">
    <property type="nucleotide sequence ID" value="NZ_JAQIOY010000010.1"/>
</dbReference>
<dbReference type="EMBL" id="JAQIOY010000010">
    <property type="protein sequence ID" value="MDA7426658.1"/>
    <property type="molecule type" value="Genomic_DNA"/>
</dbReference>
<gene>
    <name evidence="1" type="ORF">PFY00_18135</name>
</gene>
<proteinExistence type="predicted"/>
<sequence>MHNPCTKLAVVGAAGRWRVLRIFENEKPLGVSLKRRAWLFAAAGTTADGFIG</sequence>
<organism evidence="1 2">
    <name type="scientific">Thalassococcus lentus</name>
    <dbReference type="NCBI Taxonomy" id="1210524"/>
    <lineage>
        <taxon>Bacteria</taxon>
        <taxon>Pseudomonadati</taxon>
        <taxon>Pseudomonadota</taxon>
        <taxon>Alphaproteobacteria</taxon>
        <taxon>Rhodobacterales</taxon>
        <taxon>Roseobacteraceae</taxon>
        <taxon>Thalassococcus</taxon>
    </lineage>
</organism>
<name>A0ABT4XXX0_9RHOB</name>
<comment type="caution">
    <text evidence="1">The sequence shown here is derived from an EMBL/GenBank/DDBJ whole genome shotgun (WGS) entry which is preliminary data.</text>
</comment>
<accession>A0ABT4XXX0</accession>
<reference evidence="1 2" key="1">
    <citation type="submission" date="2023-01" db="EMBL/GenBank/DDBJ databases">
        <title>Thalassococcus onchidii sp. nov., isolated from a marine invertebrate from the South China Sea.</title>
        <authorList>
            <person name="Xu S."/>
            <person name="Liu Z."/>
            <person name="Xu Y."/>
        </authorList>
    </citation>
    <scope>NUCLEOTIDE SEQUENCE [LARGE SCALE GENOMIC DNA]</scope>
    <source>
        <strain evidence="1 2">KCTC 32084</strain>
    </source>
</reference>